<keyword evidence="9" id="KW-0472">Membrane</keyword>
<dbReference type="PANTHER" id="PTHR43289">
    <property type="entry name" value="MITOGEN-ACTIVATED PROTEIN KINASE KINASE KINASE 20-RELATED"/>
    <property type="match status" value="1"/>
</dbReference>
<keyword evidence="4 7" id="KW-0547">Nucleotide-binding</keyword>
<evidence type="ECO:0000256" key="1">
    <source>
        <dbReference type="ARBA" id="ARBA00012513"/>
    </source>
</evidence>
<evidence type="ECO:0000256" key="7">
    <source>
        <dbReference type="PROSITE-ProRule" id="PRU10141"/>
    </source>
</evidence>
<dbReference type="PROSITE" id="PS00107">
    <property type="entry name" value="PROTEIN_KINASE_ATP"/>
    <property type="match status" value="1"/>
</dbReference>
<dbReference type="SMART" id="SM00220">
    <property type="entry name" value="S_TKc"/>
    <property type="match status" value="1"/>
</dbReference>
<keyword evidence="2" id="KW-0723">Serine/threonine-protein kinase</keyword>
<protein>
    <recommendedName>
        <fullName evidence="1">non-specific serine/threonine protein kinase</fullName>
        <ecNumber evidence="1">2.7.11.1</ecNumber>
    </recommendedName>
</protein>
<dbReference type="EMBL" id="JAPWIE010000007">
    <property type="protein sequence ID" value="MCZ4552641.1"/>
    <property type="molecule type" value="Genomic_DNA"/>
</dbReference>
<reference evidence="11" key="1">
    <citation type="submission" date="2022-12" db="EMBL/GenBank/DDBJ databases">
        <authorList>
            <person name="Krivoruchko A.V."/>
            <person name="Elkin A."/>
        </authorList>
    </citation>
    <scope>NUCLEOTIDE SEQUENCE</scope>
    <source>
        <strain evidence="11">IEGM 1388</strain>
    </source>
</reference>
<dbReference type="EC" id="2.7.11.1" evidence="1"/>
<keyword evidence="9" id="KW-1133">Transmembrane helix</keyword>
<dbReference type="Gene3D" id="1.10.510.10">
    <property type="entry name" value="Transferase(Phosphotransferase) domain 1"/>
    <property type="match status" value="1"/>
</dbReference>
<feature type="region of interest" description="Disordered" evidence="8">
    <location>
        <begin position="400"/>
        <end position="420"/>
    </location>
</feature>
<dbReference type="GO" id="GO:0016301">
    <property type="term" value="F:kinase activity"/>
    <property type="evidence" value="ECO:0007669"/>
    <property type="project" value="UniProtKB-KW"/>
</dbReference>
<keyword evidence="5 11" id="KW-0418">Kinase</keyword>
<evidence type="ECO:0000256" key="3">
    <source>
        <dbReference type="ARBA" id="ARBA00022679"/>
    </source>
</evidence>
<evidence type="ECO:0000256" key="2">
    <source>
        <dbReference type="ARBA" id="ARBA00022527"/>
    </source>
</evidence>
<comment type="caution">
    <text evidence="11">The sequence shown here is derived from an EMBL/GenBank/DDBJ whole genome shotgun (WGS) entry which is preliminary data.</text>
</comment>
<dbReference type="Pfam" id="PF00069">
    <property type="entry name" value="Pkinase"/>
    <property type="match status" value="1"/>
</dbReference>
<evidence type="ECO:0000256" key="4">
    <source>
        <dbReference type="ARBA" id="ARBA00022741"/>
    </source>
</evidence>
<keyword evidence="3" id="KW-0808">Transferase</keyword>
<evidence type="ECO:0000313" key="12">
    <source>
        <dbReference type="Proteomes" id="UP001067235"/>
    </source>
</evidence>
<keyword evidence="12" id="KW-1185">Reference proteome</keyword>
<dbReference type="InterPro" id="IPR000719">
    <property type="entry name" value="Prot_kinase_dom"/>
</dbReference>
<proteinExistence type="predicted"/>
<dbReference type="Gene3D" id="3.30.200.20">
    <property type="entry name" value="Phosphorylase Kinase, domain 1"/>
    <property type="match status" value="1"/>
</dbReference>
<organism evidence="11 12">
    <name type="scientific">Gordonia rubripertincta</name>
    <name type="common">Rhodococcus corallinus</name>
    <dbReference type="NCBI Taxonomy" id="36822"/>
    <lineage>
        <taxon>Bacteria</taxon>
        <taxon>Bacillati</taxon>
        <taxon>Actinomycetota</taxon>
        <taxon>Actinomycetes</taxon>
        <taxon>Mycobacteriales</taxon>
        <taxon>Gordoniaceae</taxon>
        <taxon>Gordonia</taxon>
    </lineage>
</organism>
<dbReference type="PROSITE" id="PS50011">
    <property type="entry name" value="PROTEIN_KINASE_DOM"/>
    <property type="match status" value="1"/>
</dbReference>
<dbReference type="SUPFAM" id="SSF56112">
    <property type="entry name" value="Protein kinase-like (PK-like)"/>
    <property type="match status" value="1"/>
</dbReference>
<evidence type="ECO:0000256" key="5">
    <source>
        <dbReference type="ARBA" id="ARBA00022777"/>
    </source>
</evidence>
<sequence length="502" mass="51813">MVEGSRTGTQFGVYRLDALIGRGGMGEVYRAYDTAKDRTVALKLLNVELAQDPTYQERFRRESHAAARLQEPHVIPIHDWGEIDGVLYIDMRLVTGQDLRAALREGGAMDPARAVKIIEQVAGALDAAHADGLIHRDIKPENIILAEGDFAYLVDFGIAHSGDDSQLTVAGLAIGSYRYMAPERFDNDRVTPMADVYSLTCVLHECLTGSTPHQADTISSAVKAHVLNPAPQPSRVRPGVPVGFDQVIAQGLEKRPEHRYQTAGQLAAAARAALTGANIPAPQTIVTGFPGGGFPQAPPTVAGMAPPGTGPQYNPTMYSGPVAPPPNFGTGQQPAYFTGPQQGGPGAGSQSKGIIAALVGLIVLALGGLAALLIWYVGSKDEAGDDPAVAVSTVTETAGGQVQNTQAPAPAPAAGPPPGSTPCPAVYGPAGNLSGSAIGSAVTSCAFAEEVRVSYAGSGAPAQPRQILATSPVTGVTYVMMCTPAGSAVTCTGGENAVVHLF</sequence>
<dbReference type="InterPro" id="IPR008271">
    <property type="entry name" value="Ser/Thr_kinase_AS"/>
</dbReference>
<feature type="binding site" evidence="7">
    <location>
        <position position="43"/>
    </location>
    <ligand>
        <name>ATP</name>
        <dbReference type="ChEBI" id="CHEBI:30616"/>
    </ligand>
</feature>
<accession>A0ABT4N2V1</accession>
<evidence type="ECO:0000259" key="10">
    <source>
        <dbReference type="PROSITE" id="PS50011"/>
    </source>
</evidence>
<dbReference type="Proteomes" id="UP001067235">
    <property type="component" value="Unassembled WGS sequence"/>
</dbReference>
<dbReference type="RefSeq" id="WP_301573326.1">
    <property type="nucleotide sequence ID" value="NZ_JAPWIE010000007.1"/>
</dbReference>
<gene>
    <name evidence="11" type="ORF">O4213_21815</name>
</gene>
<evidence type="ECO:0000256" key="9">
    <source>
        <dbReference type="SAM" id="Phobius"/>
    </source>
</evidence>
<evidence type="ECO:0000256" key="6">
    <source>
        <dbReference type="ARBA" id="ARBA00022840"/>
    </source>
</evidence>
<dbReference type="PANTHER" id="PTHR43289:SF6">
    <property type="entry name" value="SERINE_THREONINE-PROTEIN KINASE NEKL-3"/>
    <property type="match status" value="1"/>
</dbReference>
<feature type="domain" description="Protein kinase" evidence="10">
    <location>
        <begin position="14"/>
        <end position="274"/>
    </location>
</feature>
<feature type="compositionally biased region" description="Pro residues" evidence="8">
    <location>
        <begin position="409"/>
        <end position="420"/>
    </location>
</feature>
<dbReference type="CDD" id="cd14014">
    <property type="entry name" value="STKc_PknB_like"/>
    <property type="match status" value="1"/>
</dbReference>
<evidence type="ECO:0000313" key="11">
    <source>
        <dbReference type="EMBL" id="MCZ4552641.1"/>
    </source>
</evidence>
<name>A0ABT4N2V1_GORRU</name>
<feature type="transmembrane region" description="Helical" evidence="9">
    <location>
        <begin position="354"/>
        <end position="377"/>
    </location>
</feature>
<dbReference type="InterPro" id="IPR017441">
    <property type="entry name" value="Protein_kinase_ATP_BS"/>
</dbReference>
<evidence type="ECO:0000256" key="8">
    <source>
        <dbReference type="SAM" id="MobiDB-lite"/>
    </source>
</evidence>
<dbReference type="InterPro" id="IPR011009">
    <property type="entry name" value="Kinase-like_dom_sf"/>
</dbReference>
<keyword evidence="9" id="KW-0812">Transmembrane</keyword>
<dbReference type="PROSITE" id="PS00108">
    <property type="entry name" value="PROTEIN_KINASE_ST"/>
    <property type="match status" value="1"/>
</dbReference>
<keyword evidence="6 7" id="KW-0067">ATP-binding</keyword>